<accession>A0A928UYM2</accession>
<comment type="caution">
    <text evidence="3">The sequence shown here is derived from an EMBL/GenBank/DDBJ whole genome shotgun (WGS) entry which is preliminary data.</text>
</comment>
<evidence type="ECO:0000313" key="3">
    <source>
        <dbReference type="EMBL" id="MBE8713795.1"/>
    </source>
</evidence>
<dbReference type="RefSeq" id="WP_196933948.1">
    <property type="nucleotide sequence ID" value="NZ_MU158697.1"/>
</dbReference>
<dbReference type="PANTHER" id="PTHR34473">
    <property type="entry name" value="UPF0699 TRANSMEMBRANE PROTEIN YDBS"/>
    <property type="match status" value="1"/>
</dbReference>
<keyword evidence="1" id="KW-0472">Membrane</keyword>
<dbReference type="AlphaFoldDB" id="A0A928UYM2"/>
<feature type="transmembrane region" description="Helical" evidence="1">
    <location>
        <begin position="391"/>
        <end position="411"/>
    </location>
</feature>
<dbReference type="PANTHER" id="PTHR34473:SF2">
    <property type="entry name" value="UPF0699 TRANSMEMBRANE PROTEIN YDBT"/>
    <property type="match status" value="1"/>
</dbReference>
<feature type="domain" description="YdbS-like PH" evidence="2">
    <location>
        <begin position="72"/>
        <end position="153"/>
    </location>
</feature>
<protein>
    <recommendedName>
        <fullName evidence="2">YdbS-like PH domain-containing protein</fullName>
    </recommendedName>
</protein>
<proteinExistence type="predicted"/>
<dbReference type="Proteomes" id="UP000616201">
    <property type="component" value="Unassembled WGS sequence"/>
</dbReference>
<keyword evidence="4" id="KW-1185">Reference proteome</keyword>
<keyword evidence="1" id="KW-1133">Transmembrane helix</keyword>
<dbReference type="Pfam" id="PF03703">
    <property type="entry name" value="bPH_2"/>
    <property type="match status" value="2"/>
</dbReference>
<feature type="transmembrane region" description="Helical" evidence="1">
    <location>
        <begin position="200"/>
        <end position="218"/>
    </location>
</feature>
<gene>
    <name evidence="3" type="ORF">C4F49_08890</name>
</gene>
<keyword evidence="1" id="KW-0812">Transmembrane</keyword>
<evidence type="ECO:0000256" key="1">
    <source>
        <dbReference type="SAM" id="Phobius"/>
    </source>
</evidence>
<dbReference type="InterPro" id="IPR005182">
    <property type="entry name" value="YdbS-like_PH"/>
</dbReference>
<reference evidence="3" key="1">
    <citation type="submission" date="2018-02" db="EMBL/GenBank/DDBJ databases">
        <authorList>
            <person name="Vasarhelyi B.M."/>
            <person name="Deshmukh S."/>
            <person name="Balint B."/>
            <person name="Kukolya J."/>
        </authorList>
    </citation>
    <scope>NUCLEOTIDE SEQUENCE</scope>
    <source>
        <strain evidence="3">KB22</strain>
    </source>
</reference>
<evidence type="ECO:0000259" key="2">
    <source>
        <dbReference type="Pfam" id="PF03703"/>
    </source>
</evidence>
<organism evidence="3 4">
    <name type="scientific">Sphingobacterium hungaricum</name>
    <dbReference type="NCBI Taxonomy" id="2082723"/>
    <lineage>
        <taxon>Bacteria</taxon>
        <taxon>Pseudomonadati</taxon>
        <taxon>Bacteroidota</taxon>
        <taxon>Sphingobacteriia</taxon>
        <taxon>Sphingobacteriales</taxon>
        <taxon>Sphingobacteriaceae</taxon>
        <taxon>Sphingobacterium</taxon>
    </lineage>
</organism>
<feature type="transmembrane region" description="Helical" evidence="1">
    <location>
        <begin position="52"/>
        <end position="79"/>
    </location>
</feature>
<feature type="transmembrane region" description="Helical" evidence="1">
    <location>
        <begin position="238"/>
        <end position="259"/>
    </location>
</feature>
<feature type="transmembrane region" description="Helical" evidence="1">
    <location>
        <begin position="364"/>
        <end position="385"/>
    </location>
</feature>
<evidence type="ECO:0000313" key="4">
    <source>
        <dbReference type="Proteomes" id="UP000616201"/>
    </source>
</evidence>
<sequence>MNQQIDFTQPQRLNFFGVFVSGIKFFLRFIRAFGIAFLFILIKNSSMFFSGWFWLGLLGIFVLIMLFAYLNYLNFWYYIDPVNKEFIIKRGILNKERVVIKFDKILQINIVQNVIQQALDLYSVEVESSGSKETEIDLFALDEETAQSLKNYILVLKGDLNTDFQQNESYIEDQQELLFELKAKDIFVVSLFSNYRQGMLLFFAFLITIFNQVSEYLFQDGLLAFFEDFSVTLLLSQIAIILFVILLVPILINLVRYFITYYNFQMNRSKKGVLNMHYGLFNLKDLIFNRDKVQLITSTQNWVLKKFKLSIVTLQQVLTDEQKVESSLIHLPGITDSDKTILYGILFDRNLGTKFQTYLPSIRLFVSRTIKVFLVFIALAAIGFIAFRANFMEIACACGFLFLLVSLYNFLFYRNYKLLQYDDFIIRKAGVWDIKETIVPIKSVNAVSVSQTFWQVRRKLGNVGLSTSSGVIDFVFFDLNLMNSLANEILYRIEKESFKTA</sequence>
<name>A0A928UYM2_9SPHI</name>
<dbReference type="EMBL" id="PRDK01000005">
    <property type="protein sequence ID" value="MBE8713795.1"/>
    <property type="molecule type" value="Genomic_DNA"/>
</dbReference>
<feature type="domain" description="YdbS-like PH" evidence="2">
    <location>
        <begin position="413"/>
        <end position="488"/>
    </location>
</feature>
<feature type="transmembrane region" description="Helical" evidence="1">
    <location>
        <begin position="12"/>
        <end position="40"/>
    </location>
</feature>